<evidence type="ECO:0000259" key="4">
    <source>
        <dbReference type="Pfam" id="PF00561"/>
    </source>
</evidence>
<dbReference type="AlphaFoldDB" id="R1GL71"/>
<keyword evidence="2 5" id="KW-0378">Hydrolase</keyword>
<feature type="region of interest" description="Disordered" evidence="3">
    <location>
        <begin position="256"/>
        <end position="299"/>
    </location>
</feature>
<evidence type="ECO:0000256" key="2">
    <source>
        <dbReference type="ARBA" id="ARBA00022801"/>
    </source>
</evidence>
<dbReference type="HOGENOM" id="CLU_020336_11_1_1"/>
<dbReference type="EMBL" id="KB915749">
    <property type="protein sequence ID" value="EOD52430.1"/>
    <property type="molecule type" value="Genomic_DNA"/>
</dbReference>
<organism evidence="5 6">
    <name type="scientific">Botryosphaeria parva (strain UCR-NP2)</name>
    <name type="common">Grapevine canker fungus</name>
    <name type="synonym">Neofusicoccum parvum</name>
    <dbReference type="NCBI Taxonomy" id="1287680"/>
    <lineage>
        <taxon>Eukaryota</taxon>
        <taxon>Fungi</taxon>
        <taxon>Dikarya</taxon>
        <taxon>Ascomycota</taxon>
        <taxon>Pezizomycotina</taxon>
        <taxon>Dothideomycetes</taxon>
        <taxon>Dothideomycetes incertae sedis</taxon>
        <taxon>Botryosphaeriales</taxon>
        <taxon>Botryosphaeriaceae</taxon>
        <taxon>Neofusicoccum</taxon>
    </lineage>
</organism>
<dbReference type="InterPro" id="IPR000073">
    <property type="entry name" value="AB_hydrolase_1"/>
</dbReference>
<dbReference type="PANTHER" id="PTHR43798:SF14">
    <property type="entry name" value="SERINE HYDROLASE-LIKE PROTEIN DDB_G0286239"/>
    <property type="match status" value="1"/>
</dbReference>
<proteinExistence type="inferred from homology"/>
<dbReference type="GO" id="GO:0016020">
    <property type="term" value="C:membrane"/>
    <property type="evidence" value="ECO:0007669"/>
    <property type="project" value="TreeGrafter"/>
</dbReference>
<dbReference type="SUPFAM" id="SSF53474">
    <property type="entry name" value="alpha/beta-Hydrolases"/>
    <property type="match status" value="1"/>
</dbReference>
<evidence type="ECO:0000313" key="5">
    <source>
        <dbReference type="EMBL" id="EOD52430.1"/>
    </source>
</evidence>
<gene>
    <name evidence="5" type="ORF">UCRNP2_785</name>
</gene>
<dbReference type="Gene3D" id="3.40.50.1820">
    <property type="entry name" value="alpha/beta hydrolase"/>
    <property type="match status" value="1"/>
</dbReference>
<dbReference type="OrthoDB" id="408373at2759"/>
<dbReference type="Proteomes" id="UP000013521">
    <property type="component" value="Unassembled WGS sequence"/>
</dbReference>
<dbReference type="eggNOG" id="ENOG502S1BG">
    <property type="taxonomic scope" value="Eukaryota"/>
</dbReference>
<reference evidence="6" key="1">
    <citation type="journal article" date="2013" name="Genome Announc.">
        <title>Draft genome sequence of Neofusicoccum parvum isolate UCR-NP2, a fungal vascular pathogen associated with grapevine cankers.</title>
        <authorList>
            <person name="Blanco-Ulate B."/>
            <person name="Rolshausen P."/>
            <person name="Cantu D."/>
        </authorList>
    </citation>
    <scope>NUCLEOTIDE SEQUENCE [LARGE SCALE GENOMIC DNA]</scope>
    <source>
        <strain evidence="6">UCR-NP2</strain>
    </source>
</reference>
<dbReference type="Pfam" id="PF00561">
    <property type="entry name" value="Abhydrolase_1"/>
    <property type="match status" value="1"/>
</dbReference>
<evidence type="ECO:0000313" key="6">
    <source>
        <dbReference type="Proteomes" id="UP000013521"/>
    </source>
</evidence>
<feature type="compositionally biased region" description="Low complexity" evidence="3">
    <location>
        <begin position="260"/>
        <end position="279"/>
    </location>
</feature>
<evidence type="ECO:0000256" key="3">
    <source>
        <dbReference type="SAM" id="MobiDB-lite"/>
    </source>
</evidence>
<protein>
    <submittedName>
        <fullName evidence="5">Putative alpha beta hydrolase family protein</fullName>
    </submittedName>
</protein>
<dbReference type="PRINTS" id="PR00111">
    <property type="entry name" value="ABHYDROLASE"/>
</dbReference>
<evidence type="ECO:0000256" key="1">
    <source>
        <dbReference type="ARBA" id="ARBA00008645"/>
    </source>
</evidence>
<dbReference type="OMA" id="DVASPYG"/>
<dbReference type="InterPro" id="IPR029058">
    <property type="entry name" value="AB_hydrolase_fold"/>
</dbReference>
<dbReference type="KEGG" id="npa:UCRNP2_785"/>
<sequence length="415" mass="43890">MSGIHVTASSHLRLSQPPVYVAAAALSAALLVLFTRSLVSPSSVSSVSSASSASSASKKVLLSPRTTLLPTLSPEEASQLPYPPDVLPGARDVTTPYGSLRVYEWGPEDGEKVLLVHGISTPSVALAAIAEALARRGKRVMLFDLFGRGYSDAPADLPYDSRLYTTQILLAITSSPLPWTGAHAQFSIVGYSLGGGVAADFFSHFPHLVSSLVLLAPAGLIRRSHLSWKSTLLYDNPLLPDRLALQLIARRLYTPPSPPTAGSTSDAASSAAQAEAGQALRRDRRGSMQSHPAPLLPGRPNVTAAAAVNWQLAHHPGFARAFASSIRHAPVYAQHPRWRALGDRLSAEAVDAATKKVLLVLGSVDPVVVAEEVRADAEEALGPRNVETVVVEAGHELPMSVPGEVVKAMMGFWGE</sequence>
<dbReference type="GO" id="GO:0016787">
    <property type="term" value="F:hydrolase activity"/>
    <property type="evidence" value="ECO:0007669"/>
    <property type="project" value="UniProtKB-KW"/>
</dbReference>
<name>R1GL71_BOTPV</name>
<dbReference type="PANTHER" id="PTHR43798">
    <property type="entry name" value="MONOACYLGLYCEROL LIPASE"/>
    <property type="match status" value="1"/>
</dbReference>
<dbReference type="InterPro" id="IPR050266">
    <property type="entry name" value="AB_hydrolase_sf"/>
</dbReference>
<feature type="domain" description="AB hydrolase-1" evidence="4">
    <location>
        <begin position="113"/>
        <end position="397"/>
    </location>
</feature>
<accession>R1GL71</accession>
<comment type="similarity">
    <text evidence="1">Belongs to the AB hydrolase superfamily.</text>
</comment>